<dbReference type="PANTHER" id="PTHR15950">
    <property type="entry name" value="TRANSCRIPTION COFACTOR VESTIGIAL-LIKE PROTEIN"/>
    <property type="match status" value="1"/>
</dbReference>
<reference evidence="7" key="1">
    <citation type="journal article" date="2023" name="Front. Mar. Sci.">
        <title>A new Merluccius polli reference genome to investigate the effects of global change in West African waters.</title>
        <authorList>
            <person name="Mateo J.L."/>
            <person name="Blanco-Fernandez C."/>
            <person name="Garcia-Vazquez E."/>
            <person name="Machado-Schiaffino G."/>
        </authorList>
    </citation>
    <scope>NUCLEOTIDE SEQUENCE</scope>
    <source>
        <strain evidence="7">C29</strain>
        <tissue evidence="7">Fin</tissue>
    </source>
</reference>
<keyword evidence="3" id="KW-0804">Transcription</keyword>
<comment type="caution">
    <text evidence="7">The sequence shown here is derived from an EMBL/GenBank/DDBJ whole genome shotgun (WGS) entry which is preliminary data.</text>
</comment>
<comment type="similarity">
    <text evidence="5">Belongs to the vestigial family.</text>
</comment>
<protein>
    <submittedName>
        <fullName evidence="7">Transcription cofactor vestigial-like protein 3</fullName>
    </submittedName>
</protein>
<keyword evidence="2" id="KW-0805">Transcription regulation</keyword>
<dbReference type="AlphaFoldDB" id="A0AA47P381"/>
<evidence type="ECO:0000256" key="2">
    <source>
        <dbReference type="ARBA" id="ARBA00023015"/>
    </source>
</evidence>
<evidence type="ECO:0000256" key="1">
    <source>
        <dbReference type="ARBA" id="ARBA00004123"/>
    </source>
</evidence>
<accession>A0AA47P381</accession>
<keyword evidence="4" id="KW-0539">Nucleus</keyword>
<name>A0AA47P381_MERPO</name>
<keyword evidence="8" id="KW-1185">Reference proteome</keyword>
<gene>
    <name evidence="7" type="primary">Vgll3</name>
    <name evidence="7" type="ORF">N1851_010659</name>
</gene>
<feature type="region of interest" description="Disordered" evidence="6">
    <location>
        <begin position="40"/>
        <end position="72"/>
    </location>
</feature>
<dbReference type="PANTHER" id="PTHR15950:SF16">
    <property type="entry name" value="TRANSCRIPTION COFACTOR VESTIGIAL-LIKE PROTEIN 3"/>
    <property type="match status" value="1"/>
</dbReference>
<evidence type="ECO:0000313" key="7">
    <source>
        <dbReference type="EMBL" id="KAK0148906.1"/>
    </source>
</evidence>
<dbReference type="GO" id="GO:0005634">
    <property type="term" value="C:nucleus"/>
    <property type="evidence" value="ECO:0007669"/>
    <property type="project" value="UniProtKB-SubCell"/>
</dbReference>
<evidence type="ECO:0000256" key="3">
    <source>
        <dbReference type="ARBA" id="ARBA00023163"/>
    </source>
</evidence>
<organism evidence="7 8">
    <name type="scientific">Merluccius polli</name>
    <name type="common">Benguela hake</name>
    <name type="synonym">Merluccius cadenati</name>
    <dbReference type="NCBI Taxonomy" id="89951"/>
    <lineage>
        <taxon>Eukaryota</taxon>
        <taxon>Metazoa</taxon>
        <taxon>Chordata</taxon>
        <taxon>Craniata</taxon>
        <taxon>Vertebrata</taxon>
        <taxon>Euteleostomi</taxon>
        <taxon>Actinopterygii</taxon>
        <taxon>Neopterygii</taxon>
        <taxon>Teleostei</taxon>
        <taxon>Neoteleostei</taxon>
        <taxon>Acanthomorphata</taxon>
        <taxon>Zeiogadaria</taxon>
        <taxon>Gadariae</taxon>
        <taxon>Gadiformes</taxon>
        <taxon>Gadoidei</taxon>
        <taxon>Merlucciidae</taxon>
        <taxon>Merluccius</taxon>
    </lineage>
</organism>
<dbReference type="EMBL" id="JAOPHQ010001992">
    <property type="protein sequence ID" value="KAK0148906.1"/>
    <property type="molecule type" value="Genomic_DNA"/>
</dbReference>
<dbReference type="GO" id="GO:0006355">
    <property type="term" value="P:regulation of DNA-templated transcription"/>
    <property type="evidence" value="ECO:0007669"/>
    <property type="project" value="InterPro"/>
</dbReference>
<sequence>MANVAGSPISVKVEENSQSVVFTYFQGDIGSMVDEHFSRALGKADRAKPQPDPVRSKKRRKSNKSEESNSCQWMATSSCSYPEAQLLSAKAHGSLPLSPMDESPSSWPPFPARGLGLGLTSMPYSITTDGLSLTGQQYATSLLNLLHSDHNEMGPGGASGSQPELLLPSWSTPAAFNDSLDPSVGFDPGRRHIFNCMRPVEALRVQNYVFSTPHPPHPRKQCLLV</sequence>
<comment type="subcellular location">
    <subcellularLocation>
        <location evidence="1">Nucleus</location>
    </subcellularLocation>
</comment>
<feature type="compositionally biased region" description="Basic and acidic residues" evidence="6">
    <location>
        <begin position="40"/>
        <end position="49"/>
    </location>
</feature>
<proteinExistence type="inferred from homology"/>
<dbReference type="InterPro" id="IPR011520">
    <property type="entry name" value="Vg_fam"/>
</dbReference>
<dbReference type="Pfam" id="PF07545">
    <property type="entry name" value="Vg_Tdu"/>
    <property type="match status" value="1"/>
</dbReference>
<dbReference type="Proteomes" id="UP001174136">
    <property type="component" value="Unassembled WGS sequence"/>
</dbReference>
<evidence type="ECO:0000256" key="6">
    <source>
        <dbReference type="SAM" id="MobiDB-lite"/>
    </source>
</evidence>
<evidence type="ECO:0000256" key="4">
    <source>
        <dbReference type="ARBA" id="ARBA00023242"/>
    </source>
</evidence>
<evidence type="ECO:0000313" key="8">
    <source>
        <dbReference type="Proteomes" id="UP001174136"/>
    </source>
</evidence>
<evidence type="ECO:0000256" key="5">
    <source>
        <dbReference type="ARBA" id="ARBA00025784"/>
    </source>
</evidence>